<dbReference type="AlphaFoldDB" id="A0A8S1PAL6"/>
<name>A0A8S1PAL6_PARPR</name>
<accession>A0A8S1PAL6</accession>
<evidence type="ECO:0000256" key="2">
    <source>
        <dbReference type="ARBA" id="ARBA00022448"/>
    </source>
</evidence>
<sequence length="97" mass="10850">MQVLTPADLKSEKKVILYGATHCPYCSKAKALLTSLNIEFDYRGTDVSAQFEQERSALGKHLNYETIPMIFVNNQFIGGNSDLHELHEKGGLLPLLK</sequence>
<reference evidence="7" key="1">
    <citation type="submission" date="2021-01" db="EMBL/GenBank/DDBJ databases">
        <authorList>
            <consortium name="Genoscope - CEA"/>
            <person name="William W."/>
        </authorList>
    </citation>
    <scope>NUCLEOTIDE SEQUENCE</scope>
</reference>
<evidence type="ECO:0000313" key="7">
    <source>
        <dbReference type="EMBL" id="CAD8100192.1"/>
    </source>
</evidence>
<dbReference type="GO" id="GO:0005739">
    <property type="term" value="C:mitochondrion"/>
    <property type="evidence" value="ECO:0007669"/>
    <property type="project" value="TreeGrafter"/>
</dbReference>
<dbReference type="Proteomes" id="UP000688137">
    <property type="component" value="Unassembled WGS sequence"/>
</dbReference>
<proteinExistence type="inferred from homology"/>
<dbReference type="InterPro" id="IPR002109">
    <property type="entry name" value="Glutaredoxin"/>
</dbReference>
<dbReference type="Pfam" id="PF00462">
    <property type="entry name" value="Glutaredoxin"/>
    <property type="match status" value="1"/>
</dbReference>
<evidence type="ECO:0000256" key="3">
    <source>
        <dbReference type="ARBA" id="ARBA00022982"/>
    </source>
</evidence>
<evidence type="ECO:0000256" key="1">
    <source>
        <dbReference type="ARBA" id="ARBA00007787"/>
    </source>
</evidence>
<dbReference type="PANTHER" id="PTHR46679:SF1">
    <property type="entry name" value="GLUTAREDOXIN-2, MITOCHONDRIAL"/>
    <property type="match status" value="1"/>
</dbReference>
<protein>
    <recommendedName>
        <fullName evidence="6">Glutaredoxin domain-containing protein</fullName>
    </recommendedName>
</protein>
<dbReference type="PROSITE" id="PS00195">
    <property type="entry name" value="GLUTAREDOXIN_1"/>
    <property type="match status" value="1"/>
</dbReference>
<keyword evidence="2" id="KW-0813">Transport</keyword>
<dbReference type="OMA" id="GATHCPY"/>
<dbReference type="CDD" id="cd02066">
    <property type="entry name" value="GRX_family"/>
    <property type="match status" value="1"/>
</dbReference>
<gene>
    <name evidence="7" type="ORF">PPRIM_AZ9-3.1.T1110176</name>
</gene>
<comment type="caution">
    <text evidence="7">The sequence shown here is derived from an EMBL/GenBank/DDBJ whole genome shotgun (WGS) entry which is preliminary data.</text>
</comment>
<evidence type="ECO:0000259" key="6">
    <source>
        <dbReference type="Pfam" id="PF00462"/>
    </source>
</evidence>
<dbReference type="GO" id="GO:0015035">
    <property type="term" value="F:protein-disulfide reductase activity"/>
    <property type="evidence" value="ECO:0007669"/>
    <property type="project" value="TreeGrafter"/>
</dbReference>
<dbReference type="InterPro" id="IPR011767">
    <property type="entry name" value="GLR_AS"/>
</dbReference>
<evidence type="ECO:0000313" key="8">
    <source>
        <dbReference type="Proteomes" id="UP000688137"/>
    </source>
</evidence>
<keyword evidence="4" id="KW-1015">Disulfide bond</keyword>
<dbReference type="PROSITE" id="PS51354">
    <property type="entry name" value="GLUTAREDOXIN_2"/>
    <property type="match status" value="1"/>
</dbReference>
<keyword evidence="5" id="KW-0676">Redox-active center</keyword>
<keyword evidence="3" id="KW-0249">Electron transport</keyword>
<comment type="similarity">
    <text evidence="1">Belongs to the glutaredoxin family.</text>
</comment>
<dbReference type="EMBL" id="CAJJDM010000114">
    <property type="protein sequence ID" value="CAD8100192.1"/>
    <property type="molecule type" value="Genomic_DNA"/>
</dbReference>
<evidence type="ECO:0000256" key="5">
    <source>
        <dbReference type="ARBA" id="ARBA00023284"/>
    </source>
</evidence>
<dbReference type="PANTHER" id="PTHR46679">
    <property type="match status" value="1"/>
</dbReference>
<keyword evidence="8" id="KW-1185">Reference proteome</keyword>
<evidence type="ECO:0000256" key="4">
    <source>
        <dbReference type="ARBA" id="ARBA00023157"/>
    </source>
</evidence>
<feature type="domain" description="Glutaredoxin" evidence="6">
    <location>
        <begin position="15"/>
        <end position="77"/>
    </location>
</feature>
<organism evidence="7 8">
    <name type="scientific">Paramecium primaurelia</name>
    <dbReference type="NCBI Taxonomy" id="5886"/>
    <lineage>
        <taxon>Eukaryota</taxon>
        <taxon>Sar</taxon>
        <taxon>Alveolata</taxon>
        <taxon>Ciliophora</taxon>
        <taxon>Intramacronucleata</taxon>
        <taxon>Oligohymenophorea</taxon>
        <taxon>Peniculida</taxon>
        <taxon>Parameciidae</taxon>
        <taxon>Paramecium</taxon>
    </lineage>
</organism>